<feature type="non-terminal residue" evidence="3">
    <location>
        <position position="1121"/>
    </location>
</feature>
<evidence type="ECO:0000313" key="4">
    <source>
        <dbReference type="Proteomes" id="UP001189429"/>
    </source>
</evidence>
<evidence type="ECO:0000256" key="2">
    <source>
        <dbReference type="SAM" id="MobiDB-lite"/>
    </source>
</evidence>
<dbReference type="InterPro" id="IPR036691">
    <property type="entry name" value="Endo/exonu/phosph_ase_sf"/>
</dbReference>
<keyword evidence="1" id="KW-0175">Coiled coil</keyword>
<evidence type="ECO:0008006" key="5">
    <source>
        <dbReference type="Google" id="ProtNLM"/>
    </source>
</evidence>
<gene>
    <name evidence="3" type="ORF">PCOR1329_LOCUS81085</name>
</gene>
<proteinExistence type="predicted"/>
<accession>A0ABN9Y3P8</accession>
<comment type="caution">
    <text evidence="3">The sequence shown here is derived from an EMBL/GenBank/DDBJ whole genome shotgun (WGS) entry which is preliminary data.</text>
</comment>
<evidence type="ECO:0000256" key="1">
    <source>
        <dbReference type="SAM" id="Coils"/>
    </source>
</evidence>
<dbReference type="Proteomes" id="UP001189429">
    <property type="component" value="Unassembled WGS sequence"/>
</dbReference>
<feature type="coiled-coil region" evidence="1">
    <location>
        <begin position="177"/>
        <end position="204"/>
    </location>
</feature>
<feature type="non-terminal residue" evidence="3">
    <location>
        <position position="1"/>
    </location>
</feature>
<feature type="region of interest" description="Disordered" evidence="2">
    <location>
        <begin position="206"/>
        <end position="228"/>
    </location>
</feature>
<dbReference type="Gene3D" id="3.60.10.10">
    <property type="entry name" value="Endonuclease/exonuclease/phosphatase"/>
    <property type="match status" value="1"/>
</dbReference>
<organism evidence="3 4">
    <name type="scientific">Prorocentrum cordatum</name>
    <dbReference type="NCBI Taxonomy" id="2364126"/>
    <lineage>
        <taxon>Eukaryota</taxon>
        <taxon>Sar</taxon>
        <taxon>Alveolata</taxon>
        <taxon>Dinophyceae</taxon>
        <taxon>Prorocentrales</taxon>
        <taxon>Prorocentraceae</taxon>
        <taxon>Prorocentrum</taxon>
    </lineage>
</organism>
<dbReference type="SUPFAM" id="SSF56219">
    <property type="entry name" value="DNase I-like"/>
    <property type="match status" value="1"/>
</dbReference>
<evidence type="ECO:0000313" key="3">
    <source>
        <dbReference type="EMBL" id="CAK0905350.1"/>
    </source>
</evidence>
<name>A0ABN9Y3P8_9DINO</name>
<dbReference type="PANTHER" id="PTHR19446">
    <property type="entry name" value="REVERSE TRANSCRIPTASES"/>
    <property type="match status" value="1"/>
</dbReference>
<sequence>KDPSGHWHWISSSTTRPWSKQPWTCKGCGTTNVTKNACSTCGMHRTYSDVAAAPNALPPSSPSAPKAPNNPVRAKLEEVAAALSAATTPVQRDPPAPAPCNGADRETAKQTLRDLETALKALPDVQCLQEERMTLQAKISQQKAILRGPEPVGARLDNAMAALGRAQQRNAECKTALQLAQEAMEVSNSEITRLNQEVASLKAEFAEEGHHASKRGHSPSPTETLKETSGHLEKLLAMLSSGAALPKEHVEQAKAYSDQLLRGFQTCIATMEAQENQALPEVRRRCNGKQPIPVVPVSPPDPNLYEFKPVRHVGKQPVLTRPRNIFDPYGISSGGPAAGSVSAALLLSKVQSLEYQFNEVPVDLIGIQEGRSPSTVEKVGCFYKMLASAADEHGGLGVQLWIRIDTCIQVLTWQAVSPRLLYAVLRRKDATCFTIVAHAPIEHVADDVRCDWWDSLTNLTRTLLVKYSGMDYAVLVDANARIGSIPGVGIGPVCSQVENRNGQRLRTYLQTFALAAVNSFFDDASMTWRSTRGLWSRIDYILVPLHALPAVSWCQTLDSIALAFSLEIDHVAVGARVTLLSRSPSSTATSSTVPFALNKSMLQCGARRAWFRDELWAVVARSYNFAFLDVDSHLDAVNDAVRAAASRAFGGPRDQPRNQWISWEAWAYIRQVAPLRRARSPGLRAIFRHRLAMGLYAWRYAVSTTKLCATILNVQRRARPLLQRDRQHFLDNLVLKADRAMDNADFRTAYAVVRSLSGSCTRASPVVQQLDGSLATDPEAVNARWTEHYAAVCNGQVTDTVSLKQAPVSSDLLTAAELDVGPAATQSSFARLGRNKGVGRDRIPAELLVAGDAPLAILYSAINERVRDEGAWPVSWRGGRFQSVFKKKGSPTMCDDHRGIFLADHCAKGLTSIIKEAIDPGYSAHVPKSQYGAVAKRGTDYASLVVRLMISYATHARKSIFVLFLDLVNAFDKAIRQLVCGFGPNPPADTTAALRDLGVSERAAAWISSYLREHGPVLLGWGANAKAVEMAQSLHEGPQAVVLIADTPAELDESIDVLLDVLVELFDSLHLELNWNPGKSECLLKYRGRDLKAMNSCCMRGLRRIAGALRFSSDCNIADRQ</sequence>
<protein>
    <recommendedName>
        <fullName evidence="5">RanBP2-type domain-containing protein</fullName>
    </recommendedName>
</protein>
<reference evidence="3" key="1">
    <citation type="submission" date="2023-10" db="EMBL/GenBank/DDBJ databases">
        <authorList>
            <person name="Chen Y."/>
            <person name="Shah S."/>
            <person name="Dougan E. K."/>
            <person name="Thang M."/>
            <person name="Chan C."/>
        </authorList>
    </citation>
    <scope>NUCLEOTIDE SEQUENCE [LARGE SCALE GENOMIC DNA]</scope>
</reference>
<keyword evidence="4" id="KW-1185">Reference proteome</keyword>
<dbReference type="EMBL" id="CAUYUJ010021546">
    <property type="protein sequence ID" value="CAK0905350.1"/>
    <property type="molecule type" value="Genomic_DNA"/>
</dbReference>